<protein>
    <recommendedName>
        <fullName evidence="5">Mitochondrial cardiolipin hydrolase</fullName>
    </recommendedName>
</protein>
<dbReference type="InterPro" id="IPR051406">
    <property type="entry name" value="PLD_domain"/>
</dbReference>
<evidence type="ECO:0000256" key="6">
    <source>
        <dbReference type="PROSITE-ProRule" id="PRU00723"/>
    </source>
</evidence>
<dbReference type="Pfam" id="PF13091">
    <property type="entry name" value="PLDc_2"/>
    <property type="match status" value="1"/>
</dbReference>
<proteinExistence type="inferred from homology"/>
<dbReference type="Gene3D" id="3.30.870.10">
    <property type="entry name" value="Endonuclease Chain A"/>
    <property type="match status" value="1"/>
</dbReference>
<feature type="domain" description="PLD phosphodiesterase" evidence="7">
    <location>
        <begin position="138"/>
        <end position="165"/>
    </location>
</feature>
<dbReference type="CDD" id="cd09171">
    <property type="entry name" value="PLDc_vPLD6_like"/>
    <property type="match status" value="1"/>
</dbReference>
<dbReference type="PANTHER" id="PTHR43856:SF1">
    <property type="entry name" value="MITOCHONDRIAL CARDIOLIPIN HYDROLASE"/>
    <property type="match status" value="1"/>
</dbReference>
<evidence type="ECO:0000256" key="5">
    <source>
        <dbReference type="ARBA" id="ARBA00040549"/>
    </source>
</evidence>
<comment type="caution">
    <text evidence="9">The sequence shown here is derived from an EMBL/GenBank/DDBJ whole genome shotgun (WGS) entry which is preliminary data.</text>
</comment>
<evidence type="ECO:0000313" key="10">
    <source>
        <dbReference type="Proteomes" id="UP001209570"/>
    </source>
</evidence>
<evidence type="ECO:0000313" key="9">
    <source>
        <dbReference type="EMBL" id="KAJ0406490.1"/>
    </source>
</evidence>
<keyword evidence="6" id="KW-0479">Metal-binding</keyword>
<dbReference type="InterPro" id="IPR000571">
    <property type="entry name" value="Znf_CCCH"/>
</dbReference>
<keyword evidence="10" id="KW-1185">Reference proteome</keyword>
<dbReference type="GO" id="GO:0008270">
    <property type="term" value="F:zinc ion binding"/>
    <property type="evidence" value="ECO:0007669"/>
    <property type="project" value="UniProtKB-KW"/>
</dbReference>
<gene>
    <name evidence="9" type="ORF">P43SY_001421</name>
</gene>
<evidence type="ECO:0000256" key="3">
    <source>
        <dbReference type="ARBA" id="ARBA00023098"/>
    </source>
</evidence>
<keyword evidence="2" id="KW-0442">Lipid degradation</keyword>
<dbReference type="EMBL" id="JAKCXM010000032">
    <property type="protein sequence ID" value="KAJ0406490.1"/>
    <property type="molecule type" value="Genomic_DNA"/>
</dbReference>
<keyword evidence="6" id="KW-0863">Zinc-finger</keyword>
<dbReference type="SUPFAM" id="SSF56024">
    <property type="entry name" value="Phospholipase D/nuclease"/>
    <property type="match status" value="1"/>
</dbReference>
<feature type="zinc finger region" description="C3H1-type" evidence="6">
    <location>
        <begin position="38"/>
        <end position="65"/>
    </location>
</feature>
<evidence type="ECO:0000259" key="7">
    <source>
        <dbReference type="PROSITE" id="PS50035"/>
    </source>
</evidence>
<sequence length="203" mass="22271">MGNCIGCEPLSNAGGGGGGGSHAALVGEDSFVEVMFFPDPRFPCRAAVAGETCTRKACKFSHEETNLLKILKYLRSAKRTLEICVFTITCDEIANEVLAAHARGVTVRIITDDGQSKGLGSDIQKFVDAGIPVRDDNARTYMHHKFCVIDSSLLLNGSFNWSRQAVVGNAENLVVHRGGQIVPQFQSYFEQLWNTYQANERKR</sequence>
<dbReference type="GO" id="GO:0005739">
    <property type="term" value="C:mitochondrion"/>
    <property type="evidence" value="ECO:0007669"/>
    <property type="project" value="TreeGrafter"/>
</dbReference>
<evidence type="ECO:0000256" key="4">
    <source>
        <dbReference type="ARBA" id="ARBA00038012"/>
    </source>
</evidence>
<reference evidence="9" key="1">
    <citation type="submission" date="2021-12" db="EMBL/GenBank/DDBJ databases">
        <title>Prjna785345.</title>
        <authorList>
            <person name="Rujirawat T."/>
            <person name="Krajaejun T."/>
        </authorList>
    </citation>
    <scope>NUCLEOTIDE SEQUENCE</scope>
    <source>
        <strain evidence="9">Pi057C3</strain>
    </source>
</reference>
<dbReference type="GO" id="GO:0016891">
    <property type="term" value="F:RNA endonuclease activity producing 5'-phosphomonoesters, hydrolytic mechanism"/>
    <property type="evidence" value="ECO:0007669"/>
    <property type="project" value="TreeGrafter"/>
</dbReference>
<dbReference type="Proteomes" id="UP001209570">
    <property type="component" value="Unassembled WGS sequence"/>
</dbReference>
<feature type="domain" description="C3H1-type" evidence="8">
    <location>
        <begin position="38"/>
        <end position="65"/>
    </location>
</feature>
<name>A0AAD5MG14_PYTIN</name>
<dbReference type="PROSITE" id="PS50103">
    <property type="entry name" value="ZF_C3H1"/>
    <property type="match status" value="1"/>
</dbReference>
<evidence type="ECO:0000256" key="2">
    <source>
        <dbReference type="ARBA" id="ARBA00022963"/>
    </source>
</evidence>
<evidence type="ECO:0000256" key="1">
    <source>
        <dbReference type="ARBA" id="ARBA00022801"/>
    </source>
</evidence>
<organism evidence="9 10">
    <name type="scientific">Pythium insidiosum</name>
    <name type="common">Pythiosis disease agent</name>
    <dbReference type="NCBI Taxonomy" id="114742"/>
    <lineage>
        <taxon>Eukaryota</taxon>
        <taxon>Sar</taxon>
        <taxon>Stramenopiles</taxon>
        <taxon>Oomycota</taxon>
        <taxon>Peronosporomycetes</taxon>
        <taxon>Pythiales</taxon>
        <taxon>Pythiaceae</taxon>
        <taxon>Pythium</taxon>
    </lineage>
</organism>
<keyword evidence="1" id="KW-0378">Hydrolase</keyword>
<keyword evidence="6" id="KW-0862">Zinc</keyword>
<accession>A0AAD5MG14</accession>
<dbReference type="PROSITE" id="PS50035">
    <property type="entry name" value="PLD"/>
    <property type="match status" value="1"/>
</dbReference>
<comment type="similarity">
    <text evidence="4">Belongs to the phospholipase D family. MitoPLD/Zucchini subfamily.</text>
</comment>
<dbReference type="PANTHER" id="PTHR43856">
    <property type="entry name" value="CARDIOLIPIN HYDROLASE"/>
    <property type="match status" value="1"/>
</dbReference>
<dbReference type="InterPro" id="IPR025202">
    <property type="entry name" value="PLD-like_dom"/>
</dbReference>
<dbReference type="InterPro" id="IPR001736">
    <property type="entry name" value="PLipase_D/transphosphatidylase"/>
</dbReference>
<dbReference type="AlphaFoldDB" id="A0AAD5MG14"/>
<dbReference type="GO" id="GO:0016042">
    <property type="term" value="P:lipid catabolic process"/>
    <property type="evidence" value="ECO:0007669"/>
    <property type="project" value="UniProtKB-KW"/>
</dbReference>
<keyword evidence="3" id="KW-0443">Lipid metabolism</keyword>
<evidence type="ECO:0000259" key="8">
    <source>
        <dbReference type="PROSITE" id="PS50103"/>
    </source>
</evidence>